<feature type="transmembrane region" description="Helical" evidence="1">
    <location>
        <begin position="27"/>
        <end position="53"/>
    </location>
</feature>
<keyword evidence="3" id="KW-1185">Reference proteome</keyword>
<keyword evidence="1" id="KW-0812">Transmembrane</keyword>
<accession>A0ABD6DCH5</accession>
<evidence type="ECO:0000256" key="1">
    <source>
        <dbReference type="SAM" id="Phobius"/>
    </source>
</evidence>
<proteinExistence type="predicted"/>
<feature type="transmembrane region" description="Helical" evidence="1">
    <location>
        <begin position="319"/>
        <end position="338"/>
    </location>
</feature>
<dbReference type="Proteomes" id="UP001597052">
    <property type="component" value="Unassembled WGS sequence"/>
</dbReference>
<feature type="transmembrane region" description="Helical" evidence="1">
    <location>
        <begin position="464"/>
        <end position="482"/>
    </location>
</feature>
<feature type="transmembrane region" description="Helical" evidence="1">
    <location>
        <begin position="344"/>
        <end position="365"/>
    </location>
</feature>
<keyword evidence="1" id="KW-1133">Transmembrane helix</keyword>
<comment type="caution">
    <text evidence="2">The sequence shown here is derived from an EMBL/GenBank/DDBJ whole genome shotgun (WGS) entry which is preliminary data.</text>
</comment>
<feature type="transmembrane region" description="Helical" evidence="1">
    <location>
        <begin position="417"/>
        <end position="444"/>
    </location>
</feature>
<gene>
    <name evidence="2" type="ORF">ACFSBW_14280</name>
</gene>
<feature type="transmembrane region" description="Helical" evidence="1">
    <location>
        <begin position="73"/>
        <end position="90"/>
    </location>
</feature>
<evidence type="ECO:0000313" key="3">
    <source>
        <dbReference type="Proteomes" id="UP001597052"/>
    </source>
</evidence>
<evidence type="ECO:0008006" key="4">
    <source>
        <dbReference type="Google" id="ProtNLM"/>
    </source>
</evidence>
<feature type="transmembrane region" description="Helical" evidence="1">
    <location>
        <begin position="185"/>
        <end position="211"/>
    </location>
</feature>
<sequence length="536" mass="55120">MSVSWSRTRTVGRTEIRRRWRVIKANTAQLISIGLMCLFFLPGVLAILAGAYFGGSALRAGDLATPAATVREIAVTLWLFAAVFGGFRGYSSLLEPDCRDGLLTTISHRQLVAGLLLAEAAAFGLPIGLVAAAAGVAFALGSGSALAAPAILVAIGLLVSTGFLTGLAVVLVFKNGGVRSRLLSRLRTVVFVALFLVYMSVIVTNSFGALLDPFYLLLTPTPIGWVGELALLSTAASGSPLLAGSGLVVSIVGLGLSGPVVSRLTAWLWYADGLEPRETDTAPTTAEGSRLSRLLPQPIAGVVAVDWTRARRAPISLSYAVYPLFLLITPVIQTIEAGTVGSGFPLLVAVCGVWITGALFTLNVVGNEGSVLPSTLLAPDPGRAIIGGHIAAGTLVGLPATAAAVALLGVLSPQPLWAVATLTLGSLLLVVAAAAIATGIGAALPRYEAVSVSRSRKAIVPSTLAFLLYSIVIGLVSLPLVVGHSHIIASAVTSTLGLPRTGLALAGLVVSTVLAASCGLVSVLYARRRVDRFQFD</sequence>
<feature type="transmembrane region" description="Helical" evidence="1">
    <location>
        <begin position="502"/>
        <end position="526"/>
    </location>
</feature>
<protein>
    <recommendedName>
        <fullName evidence="4">ABC-2 type transport system permease protein</fullName>
    </recommendedName>
</protein>
<feature type="transmembrane region" description="Helical" evidence="1">
    <location>
        <begin position="111"/>
        <end position="140"/>
    </location>
</feature>
<organism evidence="2 3">
    <name type="scientific">Halohasta litorea</name>
    <dbReference type="NCBI Taxonomy" id="869891"/>
    <lineage>
        <taxon>Archaea</taxon>
        <taxon>Methanobacteriati</taxon>
        <taxon>Methanobacteriota</taxon>
        <taxon>Stenosarchaea group</taxon>
        <taxon>Halobacteria</taxon>
        <taxon>Halobacteriales</taxon>
        <taxon>Haloferacaceae</taxon>
        <taxon>Halohasta</taxon>
    </lineage>
</organism>
<feature type="transmembrane region" description="Helical" evidence="1">
    <location>
        <begin position="146"/>
        <end position="173"/>
    </location>
</feature>
<keyword evidence="1" id="KW-0472">Membrane</keyword>
<evidence type="ECO:0000313" key="2">
    <source>
        <dbReference type="EMBL" id="MFD1643040.1"/>
    </source>
</evidence>
<name>A0ABD6DCH5_9EURY</name>
<feature type="transmembrane region" description="Helical" evidence="1">
    <location>
        <begin position="231"/>
        <end position="256"/>
    </location>
</feature>
<dbReference type="AlphaFoldDB" id="A0ABD6DCH5"/>
<dbReference type="EMBL" id="JBHUDM010000004">
    <property type="protein sequence ID" value="MFD1643040.1"/>
    <property type="molecule type" value="Genomic_DNA"/>
</dbReference>
<reference evidence="2 3" key="1">
    <citation type="journal article" date="2019" name="Int. J. Syst. Evol. Microbiol.">
        <title>The Global Catalogue of Microorganisms (GCM) 10K type strain sequencing project: providing services to taxonomists for standard genome sequencing and annotation.</title>
        <authorList>
            <consortium name="The Broad Institute Genomics Platform"/>
            <consortium name="The Broad Institute Genome Sequencing Center for Infectious Disease"/>
            <person name="Wu L."/>
            <person name="Ma J."/>
        </authorList>
    </citation>
    <scope>NUCLEOTIDE SEQUENCE [LARGE SCALE GENOMIC DNA]</scope>
    <source>
        <strain evidence="2 3">CGMCC 1.10593</strain>
    </source>
</reference>
<dbReference type="RefSeq" id="WP_256396432.1">
    <property type="nucleotide sequence ID" value="NZ_JANHDJ010000004.1"/>
</dbReference>
<feature type="transmembrane region" description="Helical" evidence="1">
    <location>
        <begin position="386"/>
        <end position="411"/>
    </location>
</feature>